<feature type="compositionally biased region" description="Basic residues" evidence="1">
    <location>
        <begin position="45"/>
        <end position="55"/>
    </location>
</feature>
<accession>F0F9K5</accession>
<dbReference type="AlphaFoldDB" id="F0F9K5"/>
<feature type="non-terminal residue" evidence="2">
    <location>
        <position position="131"/>
    </location>
</feature>
<comment type="caution">
    <text evidence="2">The sequence shown here is derived from an EMBL/GenBank/DDBJ whole genome shotgun (WGS) entry which is preliminary data.</text>
</comment>
<gene>
    <name evidence="2" type="ORF">HMPREF9141_2272</name>
</gene>
<feature type="compositionally biased region" description="Basic and acidic residues" evidence="1">
    <location>
        <begin position="78"/>
        <end position="89"/>
    </location>
</feature>
<organism evidence="2 3">
    <name type="scientific">Prevotella multiformis DSM 16608</name>
    <dbReference type="NCBI Taxonomy" id="888743"/>
    <lineage>
        <taxon>Bacteria</taxon>
        <taxon>Pseudomonadati</taxon>
        <taxon>Bacteroidota</taxon>
        <taxon>Bacteroidia</taxon>
        <taxon>Bacteroidales</taxon>
        <taxon>Prevotellaceae</taxon>
        <taxon>Prevotella</taxon>
    </lineage>
</organism>
<proteinExistence type="predicted"/>
<reference evidence="2 3" key="1">
    <citation type="submission" date="2011-01" db="EMBL/GenBank/DDBJ databases">
        <authorList>
            <person name="Muzny D."/>
            <person name="Qin X."/>
            <person name="Deng J."/>
            <person name="Jiang H."/>
            <person name="Liu Y."/>
            <person name="Qu J."/>
            <person name="Song X.-Z."/>
            <person name="Zhang L."/>
            <person name="Thornton R."/>
            <person name="Coyle M."/>
            <person name="Francisco L."/>
            <person name="Jackson L."/>
            <person name="Javaid M."/>
            <person name="Korchina V."/>
            <person name="Kovar C."/>
            <person name="Mata R."/>
            <person name="Mathew T."/>
            <person name="Ngo R."/>
            <person name="Nguyen L."/>
            <person name="Nguyen N."/>
            <person name="Okwuonu G."/>
            <person name="Ongeri F."/>
            <person name="Pham C."/>
            <person name="Simmons D."/>
            <person name="Wilczek-Boney K."/>
            <person name="Hale W."/>
            <person name="Jakkamsetti A."/>
            <person name="Pham P."/>
            <person name="Ruth R."/>
            <person name="San Lucas F."/>
            <person name="Warren J."/>
            <person name="Zhang J."/>
            <person name="Zhao Z."/>
            <person name="Zhou C."/>
            <person name="Zhu D."/>
            <person name="Lee S."/>
            <person name="Bess C."/>
            <person name="Blankenburg K."/>
            <person name="Forbes L."/>
            <person name="Fu Q."/>
            <person name="Gubbala S."/>
            <person name="Hirani K."/>
            <person name="Jayaseelan J.C."/>
            <person name="Lara F."/>
            <person name="Munidasa M."/>
            <person name="Palculict T."/>
            <person name="Patil S."/>
            <person name="Pu L.-L."/>
            <person name="Saada N."/>
            <person name="Tang L."/>
            <person name="Weissenberger G."/>
            <person name="Zhu Y."/>
            <person name="Hemphill L."/>
            <person name="Shang Y."/>
            <person name="Youmans B."/>
            <person name="Ayvaz T."/>
            <person name="Ross M."/>
            <person name="Santibanez J."/>
            <person name="Aqrawi P."/>
            <person name="Gross S."/>
            <person name="Joshi V."/>
            <person name="Fowler G."/>
            <person name="Nazareth L."/>
            <person name="Reid J."/>
            <person name="Worley K."/>
            <person name="Petrosino J."/>
            <person name="Highlander S."/>
            <person name="Gibbs R."/>
        </authorList>
    </citation>
    <scope>NUCLEOTIDE SEQUENCE [LARGE SCALE GENOMIC DNA]</scope>
    <source>
        <strain evidence="2 3">DSM 16608</strain>
    </source>
</reference>
<name>F0F9K5_9BACT</name>
<feature type="compositionally biased region" description="Polar residues" evidence="1">
    <location>
        <begin position="120"/>
        <end position="131"/>
    </location>
</feature>
<protein>
    <submittedName>
        <fullName evidence="2">Uncharacterized protein</fullName>
    </submittedName>
</protein>
<evidence type="ECO:0000256" key="1">
    <source>
        <dbReference type="SAM" id="MobiDB-lite"/>
    </source>
</evidence>
<evidence type="ECO:0000313" key="3">
    <source>
        <dbReference type="Proteomes" id="UP000005697"/>
    </source>
</evidence>
<dbReference type="HOGENOM" id="CLU_1932033_0_0_10"/>
<feature type="compositionally biased region" description="Basic and acidic residues" evidence="1">
    <location>
        <begin position="98"/>
        <end position="119"/>
    </location>
</feature>
<dbReference type="STRING" id="888743.HMPREF9141_2272"/>
<evidence type="ECO:0000313" key="2">
    <source>
        <dbReference type="EMBL" id="EGC19195.1"/>
    </source>
</evidence>
<dbReference type="EMBL" id="AEWX01000031">
    <property type="protein sequence ID" value="EGC19195.1"/>
    <property type="molecule type" value="Genomic_DNA"/>
</dbReference>
<dbReference type="Proteomes" id="UP000005697">
    <property type="component" value="Unassembled WGS sequence"/>
</dbReference>
<feature type="region of interest" description="Disordered" evidence="1">
    <location>
        <begin position="1"/>
        <end position="131"/>
    </location>
</feature>
<sequence>MERGVNSGMPLYGLTKGRQPNAERIRMTEKTTSQAEYGNPGWQALRKRQKGKNRTSKLEAQTPKVKPKRISPYLKGQTTERKKGERENLKPQTSNLKSKGEGNLKGRTTERKKGERENLKPQTSNLKSQIK</sequence>
<keyword evidence="3" id="KW-1185">Reference proteome</keyword>